<accession>A0A1I6ZK29</accession>
<reference evidence="3 4" key="1">
    <citation type="submission" date="2016-10" db="EMBL/GenBank/DDBJ databases">
        <authorList>
            <person name="de Groot N.N."/>
        </authorList>
    </citation>
    <scope>NUCLEOTIDE SEQUENCE [LARGE SCALE GENOMIC DNA]</scope>
    <source>
        <strain evidence="3 4">LMG 27731</strain>
    </source>
</reference>
<name>A0A1I6ZK29_9BURK</name>
<dbReference type="GO" id="GO:0016491">
    <property type="term" value="F:oxidoreductase activity"/>
    <property type="evidence" value="ECO:0007669"/>
    <property type="project" value="UniProtKB-KW"/>
</dbReference>
<comment type="similarity">
    <text evidence="1">Belongs to the LDH2/MDH2 oxidoreductase family.</text>
</comment>
<gene>
    <name evidence="3" type="ORF">SAMN05192563_1002407</name>
</gene>
<protein>
    <submittedName>
        <fullName evidence="3">Malate/lactate/ureidoglycolate dehydrogenase, LDH2 family</fullName>
    </submittedName>
</protein>
<evidence type="ECO:0000313" key="3">
    <source>
        <dbReference type="EMBL" id="SFT63052.1"/>
    </source>
</evidence>
<sequence length="362" mass="38765">MSLFDDDSHNDYPQSLNIVSKKGLSVEKVRLSLDEVNALSMRVLTSNGMAEDHARAIARVITAGQRDECHSHGIYRLLVCVRSLREGKLVGDARPQVSELSPAIVRVDAGFGYSQLAFELGSKVLVEKARHVGIAALSINNCFHFSALWPEVEAIASEGLAAVAMTPSHSWVAPAGGTKPVFGTNPIAFAWPRPGRFPFVFDFATSAIARGDIELHRRTGKEIPLGWAVDEAGQPTTDPTAAMRGAMLTFGGHKGSALSAMVELLAGPLLGDLTSLESQKFDEGVGATPCHGELVLAFNPDIFAAGKRAQGDQYAEAMFDAIAGQGARLPSQRRFEARVRSEANGVEVSAQLYADVKALIRN</sequence>
<dbReference type="PANTHER" id="PTHR11091:SF0">
    <property type="entry name" value="MALATE DEHYDROGENASE"/>
    <property type="match status" value="1"/>
</dbReference>
<dbReference type="Pfam" id="PF02615">
    <property type="entry name" value="Ldh_2"/>
    <property type="match status" value="1"/>
</dbReference>
<dbReference type="SUPFAM" id="SSF89733">
    <property type="entry name" value="L-sulfolactate dehydrogenase-like"/>
    <property type="match status" value="1"/>
</dbReference>
<keyword evidence="2" id="KW-0560">Oxidoreductase</keyword>
<evidence type="ECO:0000256" key="1">
    <source>
        <dbReference type="ARBA" id="ARBA00006056"/>
    </source>
</evidence>
<dbReference type="EMBL" id="FPBH01000002">
    <property type="protein sequence ID" value="SFT63052.1"/>
    <property type="molecule type" value="Genomic_DNA"/>
</dbReference>
<organism evidence="3 4">
    <name type="scientific">Paraburkholderia aspalathi</name>
    <dbReference type="NCBI Taxonomy" id="1324617"/>
    <lineage>
        <taxon>Bacteria</taxon>
        <taxon>Pseudomonadati</taxon>
        <taxon>Pseudomonadota</taxon>
        <taxon>Betaproteobacteria</taxon>
        <taxon>Burkholderiales</taxon>
        <taxon>Burkholderiaceae</taxon>
        <taxon>Paraburkholderia</taxon>
    </lineage>
</organism>
<evidence type="ECO:0000313" key="4">
    <source>
        <dbReference type="Proteomes" id="UP000198844"/>
    </source>
</evidence>
<dbReference type="PANTHER" id="PTHR11091">
    <property type="entry name" value="OXIDOREDUCTASE-RELATED"/>
    <property type="match status" value="1"/>
</dbReference>
<dbReference type="Gene3D" id="1.10.1530.10">
    <property type="match status" value="1"/>
</dbReference>
<proteinExistence type="inferred from homology"/>
<evidence type="ECO:0000256" key="2">
    <source>
        <dbReference type="ARBA" id="ARBA00023002"/>
    </source>
</evidence>
<dbReference type="InterPro" id="IPR043144">
    <property type="entry name" value="Mal/L-sulf/L-lact_DH-like_ah"/>
</dbReference>
<dbReference type="Proteomes" id="UP000198844">
    <property type="component" value="Unassembled WGS sequence"/>
</dbReference>
<dbReference type="AlphaFoldDB" id="A0A1I6ZK29"/>
<dbReference type="InterPro" id="IPR036111">
    <property type="entry name" value="Mal/L-sulfo/L-lacto_DH-like_sf"/>
</dbReference>
<dbReference type="InterPro" id="IPR003767">
    <property type="entry name" value="Malate/L-lactate_DH-like"/>
</dbReference>
<dbReference type="Gene3D" id="3.30.1370.60">
    <property type="entry name" value="Hypothetical oxidoreductase yiak, domain 2"/>
    <property type="match status" value="1"/>
</dbReference>
<dbReference type="InterPro" id="IPR043143">
    <property type="entry name" value="Mal/L-sulf/L-lact_DH-like_NADP"/>
</dbReference>